<evidence type="ECO:0000313" key="2">
    <source>
        <dbReference type="Proteomes" id="UP001283361"/>
    </source>
</evidence>
<comment type="caution">
    <text evidence="1">The sequence shown here is derived from an EMBL/GenBank/DDBJ whole genome shotgun (WGS) entry which is preliminary data.</text>
</comment>
<dbReference type="Proteomes" id="UP001283361">
    <property type="component" value="Unassembled WGS sequence"/>
</dbReference>
<reference evidence="1" key="1">
    <citation type="journal article" date="2023" name="G3 (Bethesda)">
        <title>A reference genome for the long-term kleptoplast-retaining sea slug Elysia crispata morphotype clarki.</title>
        <authorList>
            <person name="Eastman K.E."/>
            <person name="Pendleton A.L."/>
            <person name="Shaikh M.A."/>
            <person name="Suttiyut T."/>
            <person name="Ogas R."/>
            <person name="Tomko P."/>
            <person name="Gavelis G."/>
            <person name="Widhalm J.R."/>
            <person name="Wisecaver J.H."/>
        </authorList>
    </citation>
    <scope>NUCLEOTIDE SEQUENCE</scope>
    <source>
        <strain evidence="1">ECLA1</strain>
    </source>
</reference>
<name>A0AAE1DX10_9GAST</name>
<gene>
    <name evidence="1" type="ORF">RRG08_048624</name>
</gene>
<organism evidence="1 2">
    <name type="scientific">Elysia crispata</name>
    <name type="common">lettuce slug</name>
    <dbReference type="NCBI Taxonomy" id="231223"/>
    <lineage>
        <taxon>Eukaryota</taxon>
        <taxon>Metazoa</taxon>
        <taxon>Spiralia</taxon>
        <taxon>Lophotrochozoa</taxon>
        <taxon>Mollusca</taxon>
        <taxon>Gastropoda</taxon>
        <taxon>Heterobranchia</taxon>
        <taxon>Euthyneura</taxon>
        <taxon>Panpulmonata</taxon>
        <taxon>Sacoglossa</taxon>
        <taxon>Placobranchoidea</taxon>
        <taxon>Plakobranchidae</taxon>
        <taxon>Elysia</taxon>
    </lineage>
</organism>
<accession>A0AAE1DX10</accession>
<sequence>MVNLMAENKRTGLAQAKRRVLILVTELVTERSSMAQAITVHQEQSGLSQLSGKSGLTRRQTARGTQRCTCLVWLDCL</sequence>
<dbReference type="AlphaFoldDB" id="A0AAE1DX10"/>
<keyword evidence="2" id="KW-1185">Reference proteome</keyword>
<dbReference type="EMBL" id="JAWDGP010002127">
    <property type="protein sequence ID" value="KAK3785490.1"/>
    <property type="molecule type" value="Genomic_DNA"/>
</dbReference>
<evidence type="ECO:0000313" key="1">
    <source>
        <dbReference type="EMBL" id="KAK3785490.1"/>
    </source>
</evidence>
<proteinExistence type="predicted"/>
<protein>
    <submittedName>
        <fullName evidence="1">Uncharacterized protein</fullName>
    </submittedName>
</protein>